<gene>
    <name evidence="1" type="ORF">G3T36_10615</name>
</gene>
<evidence type="ECO:0000313" key="2">
    <source>
        <dbReference type="Proteomes" id="UP000474967"/>
    </source>
</evidence>
<accession>A0A6L9XZB3</accession>
<protein>
    <submittedName>
        <fullName evidence="1">Uncharacterized protein</fullName>
    </submittedName>
</protein>
<proteinExistence type="predicted"/>
<sequence length="177" mass="17714">MKGTGERERSSRRAFVGGALAVVLLTSGVAVTAALASGVAAPTVEPKETSSPGNVVSTGAPAWATSLPAPEVVPNISAEEAASLTSKPWSLISLDGDKLRVVYAVGDSCATAKGFAVAYTTTSVTLSALSQIDATHGGCFAVLTVAAATVMLPEPLKGRALVHGAVDPRSADPEIGN</sequence>
<dbReference type="InterPro" id="IPR006311">
    <property type="entry name" value="TAT_signal"/>
</dbReference>
<dbReference type="EMBL" id="JAAGWY010000002">
    <property type="protein sequence ID" value="NEN06328.1"/>
    <property type="molecule type" value="Genomic_DNA"/>
</dbReference>
<reference evidence="1 2" key="1">
    <citation type="journal article" date="2014" name="J. Microbiol.">
        <title>Diaminobutyricibacter tongyongensis gen. nov., sp. nov. and Homoserinibacter gongjuensis gen. nov., sp. nov. belong to the family Microbacteriaceae.</title>
        <authorList>
            <person name="Kim S.J."/>
            <person name="Ahn J.H."/>
            <person name="Weon H.Y."/>
            <person name="Hamada M."/>
            <person name="Suzuki K."/>
            <person name="Kwon S.W."/>
        </authorList>
    </citation>
    <scope>NUCLEOTIDE SEQUENCE [LARGE SCALE GENOMIC DNA]</scope>
    <source>
        <strain evidence="1 2">NBRC 108724</strain>
    </source>
</reference>
<organism evidence="1 2">
    <name type="scientific">Leifsonia tongyongensis</name>
    <dbReference type="NCBI Taxonomy" id="1268043"/>
    <lineage>
        <taxon>Bacteria</taxon>
        <taxon>Bacillati</taxon>
        <taxon>Actinomycetota</taxon>
        <taxon>Actinomycetes</taxon>
        <taxon>Micrococcales</taxon>
        <taxon>Microbacteriaceae</taxon>
        <taxon>Leifsonia</taxon>
    </lineage>
</organism>
<name>A0A6L9XZB3_9MICO</name>
<dbReference type="RefSeq" id="WP_163289755.1">
    <property type="nucleotide sequence ID" value="NZ_JAAGWY010000002.1"/>
</dbReference>
<dbReference type="AlphaFoldDB" id="A0A6L9XZB3"/>
<evidence type="ECO:0000313" key="1">
    <source>
        <dbReference type="EMBL" id="NEN06328.1"/>
    </source>
</evidence>
<dbReference type="Proteomes" id="UP000474967">
    <property type="component" value="Unassembled WGS sequence"/>
</dbReference>
<dbReference type="PROSITE" id="PS51318">
    <property type="entry name" value="TAT"/>
    <property type="match status" value="1"/>
</dbReference>
<comment type="caution">
    <text evidence="1">The sequence shown here is derived from an EMBL/GenBank/DDBJ whole genome shotgun (WGS) entry which is preliminary data.</text>
</comment>
<keyword evidence="2" id="KW-1185">Reference proteome</keyword>